<dbReference type="Pfam" id="PF12399">
    <property type="entry name" value="BCA_ABC_TP_C"/>
    <property type="match status" value="1"/>
</dbReference>
<dbReference type="GO" id="GO:0015808">
    <property type="term" value="P:L-alanine transport"/>
    <property type="evidence" value="ECO:0007669"/>
    <property type="project" value="TreeGrafter"/>
</dbReference>
<dbReference type="PROSITE" id="PS50893">
    <property type="entry name" value="ABC_TRANSPORTER_2"/>
    <property type="match status" value="1"/>
</dbReference>
<evidence type="ECO:0000256" key="1">
    <source>
        <dbReference type="ARBA" id="ARBA00022448"/>
    </source>
</evidence>
<dbReference type="InterPro" id="IPR051120">
    <property type="entry name" value="ABC_AA/LPS_Transport"/>
</dbReference>
<dbReference type="GO" id="GO:1903806">
    <property type="term" value="P:L-isoleucine import across plasma membrane"/>
    <property type="evidence" value="ECO:0007669"/>
    <property type="project" value="TreeGrafter"/>
</dbReference>
<dbReference type="GO" id="GO:0015188">
    <property type="term" value="F:L-isoleucine transmembrane transporter activity"/>
    <property type="evidence" value="ECO:0007669"/>
    <property type="project" value="TreeGrafter"/>
</dbReference>
<dbReference type="GO" id="GO:0005524">
    <property type="term" value="F:ATP binding"/>
    <property type="evidence" value="ECO:0007669"/>
    <property type="project" value="UniProtKB-KW"/>
</dbReference>
<dbReference type="Proteomes" id="UP000216024">
    <property type="component" value="Unassembled WGS sequence"/>
</dbReference>
<dbReference type="Gene3D" id="3.40.50.300">
    <property type="entry name" value="P-loop containing nucleotide triphosphate hydrolases"/>
    <property type="match status" value="1"/>
</dbReference>
<dbReference type="FunFam" id="3.40.50.300:FF:000421">
    <property type="entry name" value="Branched-chain amino acid ABC transporter ATP-binding protein"/>
    <property type="match status" value="1"/>
</dbReference>
<keyword evidence="6" id="KW-1185">Reference proteome</keyword>
<dbReference type="AlphaFoldDB" id="A0A267MHL1"/>
<evidence type="ECO:0000256" key="2">
    <source>
        <dbReference type="ARBA" id="ARBA00022741"/>
    </source>
</evidence>
<proteinExistence type="predicted"/>
<keyword evidence="2" id="KW-0547">Nucleotide-binding</keyword>
<reference evidence="5 6" key="1">
    <citation type="submission" date="2017-06" db="EMBL/GenBank/DDBJ databases">
        <title>Draft genome sequence of anaerobic fermentative bacterium Anaeromicrobium sediminis DY2726D isolated from West Pacific Ocean sediments.</title>
        <authorList>
            <person name="Zeng X."/>
        </authorList>
    </citation>
    <scope>NUCLEOTIDE SEQUENCE [LARGE SCALE GENOMIC DNA]</scope>
    <source>
        <strain evidence="5 6">DY2726D</strain>
    </source>
</reference>
<dbReference type="GO" id="GO:1903805">
    <property type="term" value="P:L-valine import across plasma membrane"/>
    <property type="evidence" value="ECO:0007669"/>
    <property type="project" value="TreeGrafter"/>
</dbReference>
<dbReference type="OrthoDB" id="9805514at2"/>
<dbReference type="GO" id="GO:0015192">
    <property type="term" value="F:L-phenylalanine transmembrane transporter activity"/>
    <property type="evidence" value="ECO:0007669"/>
    <property type="project" value="TreeGrafter"/>
</dbReference>
<dbReference type="InterPro" id="IPR032823">
    <property type="entry name" value="BCA_ABC_TP_C"/>
</dbReference>
<dbReference type="GO" id="GO:0042941">
    <property type="term" value="P:D-alanine transmembrane transport"/>
    <property type="evidence" value="ECO:0007669"/>
    <property type="project" value="TreeGrafter"/>
</dbReference>
<dbReference type="SUPFAM" id="SSF52540">
    <property type="entry name" value="P-loop containing nucleoside triphosphate hydrolases"/>
    <property type="match status" value="1"/>
</dbReference>
<dbReference type="InterPro" id="IPR003593">
    <property type="entry name" value="AAA+_ATPase"/>
</dbReference>
<dbReference type="CDD" id="cd03219">
    <property type="entry name" value="ABC_Mj1267_LivG_branched"/>
    <property type="match status" value="1"/>
</dbReference>
<gene>
    <name evidence="5" type="primary">livG</name>
    <name evidence="5" type="ORF">CCE28_15010</name>
</gene>
<dbReference type="RefSeq" id="WP_095134548.1">
    <property type="nucleotide sequence ID" value="NZ_NIBG01000015.1"/>
</dbReference>
<name>A0A267MHL1_9FIRM</name>
<keyword evidence="1" id="KW-0813">Transport</keyword>
<evidence type="ECO:0000313" key="6">
    <source>
        <dbReference type="Proteomes" id="UP000216024"/>
    </source>
</evidence>
<evidence type="ECO:0000256" key="3">
    <source>
        <dbReference type="ARBA" id="ARBA00022840"/>
    </source>
</evidence>
<keyword evidence="3 5" id="KW-0067">ATP-binding</keyword>
<dbReference type="PANTHER" id="PTHR45772">
    <property type="entry name" value="CONSERVED COMPONENT OF ABC TRANSPORTER FOR NATURAL AMINO ACIDS-RELATED"/>
    <property type="match status" value="1"/>
</dbReference>
<dbReference type="GO" id="GO:0005886">
    <property type="term" value="C:plasma membrane"/>
    <property type="evidence" value="ECO:0007669"/>
    <property type="project" value="TreeGrafter"/>
</dbReference>
<dbReference type="GO" id="GO:0005304">
    <property type="term" value="F:L-valine transmembrane transporter activity"/>
    <property type="evidence" value="ECO:0007669"/>
    <property type="project" value="TreeGrafter"/>
</dbReference>
<comment type="caution">
    <text evidence="5">The sequence shown here is derived from an EMBL/GenBank/DDBJ whole genome shotgun (WGS) entry which is preliminary data.</text>
</comment>
<dbReference type="SMART" id="SM00382">
    <property type="entry name" value="AAA"/>
    <property type="match status" value="1"/>
</dbReference>
<organism evidence="5 6">
    <name type="scientific">Anaeromicrobium sediminis</name>
    <dbReference type="NCBI Taxonomy" id="1478221"/>
    <lineage>
        <taxon>Bacteria</taxon>
        <taxon>Bacillati</taxon>
        <taxon>Bacillota</taxon>
        <taxon>Clostridia</taxon>
        <taxon>Peptostreptococcales</taxon>
        <taxon>Thermotaleaceae</taxon>
        <taxon>Anaeromicrobium</taxon>
    </lineage>
</organism>
<accession>A0A267MHL1</accession>
<sequence length="266" mass="29977">MGILNVDNITMKFGGLVAVSEFNMELKEGEIVGLIGPNGAGKTTAFNMITGVYKPTIGNIYLEKDNKNINITSLKPDEITRLGVARTFQNIRLFKELTVLENVLIGNHLRLKSNWAESVVGPLLKDTFNIDSKYTKEEKHMYEKSIELLKEVNLYDVIDEKAYSLPYGKQRRLEIARALATEPKILLLDEPAAGMNPNESLELMDFISEIRDKFNSTIFMIEHHMQVVMGICERIFVLDHGITIAQGTPSEIQNNNKVIEAYLGVE</sequence>
<protein>
    <submittedName>
        <fullName evidence="5">High-affinity branched-chain amino acid ABC transporter ATP-binding protein LivG</fullName>
    </submittedName>
</protein>
<dbReference type="GO" id="GO:0016887">
    <property type="term" value="F:ATP hydrolysis activity"/>
    <property type="evidence" value="ECO:0007669"/>
    <property type="project" value="InterPro"/>
</dbReference>
<dbReference type="PANTHER" id="PTHR45772:SF7">
    <property type="entry name" value="AMINO ACID ABC TRANSPORTER ATP-BINDING PROTEIN"/>
    <property type="match status" value="1"/>
</dbReference>
<dbReference type="InterPro" id="IPR003439">
    <property type="entry name" value="ABC_transporter-like_ATP-bd"/>
</dbReference>
<dbReference type="Pfam" id="PF00005">
    <property type="entry name" value="ABC_tran"/>
    <property type="match status" value="1"/>
</dbReference>
<dbReference type="InterPro" id="IPR027417">
    <property type="entry name" value="P-loop_NTPase"/>
</dbReference>
<feature type="domain" description="ABC transporter" evidence="4">
    <location>
        <begin position="4"/>
        <end position="265"/>
    </location>
</feature>
<evidence type="ECO:0000259" key="4">
    <source>
        <dbReference type="PROSITE" id="PS50893"/>
    </source>
</evidence>
<dbReference type="EMBL" id="NIBG01000015">
    <property type="protein sequence ID" value="PAB58418.1"/>
    <property type="molecule type" value="Genomic_DNA"/>
</dbReference>
<evidence type="ECO:0000313" key="5">
    <source>
        <dbReference type="EMBL" id="PAB58418.1"/>
    </source>
</evidence>